<keyword evidence="3" id="KW-1185">Reference proteome</keyword>
<evidence type="ECO:0000256" key="1">
    <source>
        <dbReference type="SAM" id="MobiDB-lite"/>
    </source>
</evidence>
<feature type="compositionally biased region" description="Polar residues" evidence="1">
    <location>
        <begin position="173"/>
        <end position="182"/>
    </location>
</feature>
<sequence length="278" mass="31236">MNQNLQNRKIPESNLRGYRRLGHICKGDNVLTSNQRHVSQLSIEKPTAKVALQTLSDHALHYARRSTMIITGAIQTNGSMQTSRLPVSGRPCRIKRNFCTFRIRASPSSDSAANFQRINSPFRLHGIRLPLKPRSLSRGAAGNTAELDPAGARGISERCELFWANALTRSHAASASPANSRFRSNHGHRDLSEEREIRRPSPGRGEPHLPPVTCHGQHVREHREERRTRFPPLLDRNSARHCQVVPDSRELGGSRDRRGHEPRSLHSHTATRGCQPSR</sequence>
<comment type="caution">
    <text evidence="2">The sequence shown here is derived from an EMBL/GenBank/DDBJ whole genome shotgun (WGS) entry which is preliminary data.</text>
</comment>
<evidence type="ECO:0000313" key="2">
    <source>
        <dbReference type="EMBL" id="TKR77850.1"/>
    </source>
</evidence>
<dbReference type="EMBL" id="AZBU02000005">
    <property type="protein sequence ID" value="TKR77850.1"/>
    <property type="molecule type" value="Genomic_DNA"/>
</dbReference>
<feature type="compositionally biased region" description="Basic and acidic residues" evidence="1">
    <location>
        <begin position="247"/>
        <end position="264"/>
    </location>
</feature>
<feature type="compositionally biased region" description="Polar residues" evidence="1">
    <location>
        <begin position="267"/>
        <end position="278"/>
    </location>
</feature>
<organism evidence="2 3">
    <name type="scientific">Steinernema carpocapsae</name>
    <name type="common">Entomopathogenic nematode</name>
    <dbReference type="NCBI Taxonomy" id="34508"/>
    <lineage>
        <taxon>Eukaryota</taxon>
        <taxon>Metazoa</taxon>
        <taxon>Ecdysozoa</taxon>
        <taxon>Nematoda</taxon>
        <taxon>Chromadorea</taxon>
        <taxon>Rhabditida</taxon>
        <taxon>Tylenchina</taxon>
        <taxon>Panagrolaimomorpha</taxon>
        <taxon>Strongyloidoidea</taxon>
        <taxon>Steinernematidae</taxon>
        <taxon>Steinernema</taxon>
    </lineage>
</organism>
<feature type="compositionally biased region" description="Basic and acidic residues" evidence="1">
    <location>
        <begin position="187"/>
        <end position="199"/>
    </location>
</feature>
<name>A0A4U5N639_STECR</name>
<dbReference type="AlphaFoldDB" id="A0A4U5N639"/>
<protein>
    <submittedName>
        <fullName evidence="2">Uncharacterized protein</fullName>
    </submittedName>
</protein>
<accession>A0A4U5N639</accession>
<proteinExistence type="predicted"/>
<gene>
    <name evidence="2" type="ORF">L596_018752</name>
</gene>
<feature type="region of interest" description="Disordered" evidence="1">
    <location>
        <begin position="173"/>
        <end position="278"/>
    </location>
</feature>
<dbReference type="Proteomes" id="UP000298663">
    <property type="component" value="Unassembled WGS sequence"/>
</dbReference>
<evidence type="ECO:0000313" key="3">
    <source>
        <dbReference type="Proteomes" id="UP000298663"/>
    </source>
</evidence>
<reference evidence="2 3" key="1">
    <citation type="journal article" date="2015" name="Genome Biol.">
        <title>Comparative genomics of Steinernema reveals deeply conserved gene regulatory networks.</title>
        <authorList>
            <person name="Dillman A.R."/>
            <person name="Macchietto M."/>
            <person name="Porter C.F."/>
            <person name="Rogers A."/>
            <person name="Williams B."/>
            <person name="Antoshechkin I."/>
            <person name="Lee M.M."/>
            <person name="Goodwin Z."/>
            <person name="Lu X."/>
            <person name="Lewis E.E."/>
            <person name="Goodrich-Blair H."/>
            <person name="Stock S.P."/>
            <person name="Adams B.J."/>
            <person name="Sternberg P.W."/>
            <person name="Mortazavi A."/>
        </authorList>
    </citation>
    <scope>NUCLEOTIDE SEQUENCE [LARGE SCALE GENOMIC DNA]</scope>
    <source>
        <strain evidence="2 3">ALL</strain>
    </source>
</reference>
<feature type="compositionally biased region" description="Basic and acidic residues" evidence="1">
    <location>
        <begin position="218"/>
        <end position="228"/>
    </location>
</feature>
<reference evidence="2 3" key="2">
    <citation type="journal article" date="2019" name="G3 (Bethesda)">
        <title>Hybrid Assembly of the Genome of the Entomopathogenic Nematode Steinernema carpocapsae Identifies the X-Chromosome.</title>
        <authorList>
            <person name="Serra L."/>
            <person name="Macchietto M."/>
            <person name="Macias-Munoz A."/>
            <person name="McGill C.J."/>
            <person name="Rodriguez I.M."/>
            <person name="Rodriguez B."/>
            <person name="Murad R."/>
            <person name="Mortazavi A."/>
        </authorList>
    </citation>
    <scope>NUCLEOTIDE SEQUENCE [LARGE SCALE GENOMIC DNA]</scope>
    <source>
        <strain evidence="2 3">ALL</strain>
    </source>
</reference>